<protein>
    <submittedName>
        <fullName evidence="2">Uncharacterized protein</fullName>
    </submittedName>
</protein>
<dbReference type="AlphaFoldDB" id="A0A1S1LGG5"/>
<evidence type="ECO:0000256" key="1">
    <source>
        <dbReference type="SAM" id="Phobius"/>
    </source>
</evidence>
<evidence type="ECO:0000313" key="2">
    <source>
        <dbReference type="EMBL" id="OHU31657.1"/>
    </source>
</evidence>
<name>A0A1S1LGG5_9MYCO</name>
<keyword evidence="1" id="KW-1133">Transmembrane helix</keyword>
<dbReference type="EMBL" id="MLIK01000003">
    <property type="protein sequence ID" value="OHU31657.1"/>
    <property type="molecule type" value="Genomic_DNA"/>
</dbReference>
<evidence type="ECO:0000313" key="3">
    <source>
        <dbReference type="Proteomes" id="UP000179616"/>
    </source>
</evidence>
<feature type="transmembrane region" description="Helical" evidence="1">
    <location>
        <begin position="64"/>
        <end position="85"/>
    </location>
</feature>
<sequence length="171" mass="18596">MLPVVDTGLVAAIAFVCWALVWCDGPLERVGWLGMLAFLAGLPLLLLTAAYFSLTASRERNVEVPLAVIAAIVGLSIIAIGTGGLQKLRWVQARPEILAVAQHPPPPGETQHRRLGTYAADIYGNKDGTVLIAFGGSWDGLLYLPPGPLEPERKKYAGREVMPHWFYYAMD</sequence>
<dbReference type="STRING" id="948102.BKG76_00090"/>
<keyword evidence="1" id="KW-0812">Transmembrane</keyword>
<proteinExistence type="predicted"/>
<gene>
    <name evidence="2" type="ORF">BKG76_00090</name>
</gene>
<comment type="caution">
    <text evidence="2">The sequence shown here is derived from an EMBL/GenBank/DDBJ whole genome shotgun (WGS) entry which is preliminary data.</text>
</comment>
<accession>A0A1S1LGG5</accession>
<feature type="transmembrane region" description="Helical" evidence="1">
    <location>
        <begin position="6"/>
        <end position="23"/>
    </location>
</feature>
<organism evidence="2 3">
    <name type="scientific">Mycobacteroides franklinii</name>
    <dbReference type="NCBI Taxonomy" id="948102"/>
    <lineage>
        <taxon>Bacteria</taxon>
        <taxon>Bacillati</taxon>
        <taxon>Actinomycetota</taxon>
        <taxon>Actinomycetes</taxon>
        <taxon>Mycobacteriales</taxon>
        <taxon>Mycobacteriaceae</taxon>
        <taxon>Mycobacteroides</taxon>
    </lineage>
</organism>
<keyword evidence="1" id="KW-0472">Membrane</keyword>
<feature type="transmembrane region" description="Helical" evidence="1">
    <location>
        <begin position="30"/>
        <end position="52"/>
    </location>
</feature>
<dbReference type="Proteomes" id="UP000179616">
    <property type="component" value="Unassembled WGS sequence"/>
</dbReference>
<reference evidence="2 3" key="1">
    <citation type="submission" date="2016-10" db="EMBL/GenBank/DDBJ databases">
        <title>Evaluation of Human, Veterinary and Environmental Mycobacterium chelonae Isolates by Core Genome Phylogenomic Analysis, Targeted Gene Comparison, and Anti-microbial Susceptibility Patterns: A Tale of Mistaken Identities.</title>
        <authorList>
            <person name="Fogelson S.B."/>
            <person name="Camus A.C."/>
            <person name="Lorenz W."/>
            <person name="Vasireddy R."/>
            <person name="Vasireddy S."/>
            <person name="Smith T."/>
            <person name="Brown-Elliott B.A."/>
            <person name="Wallace R.J.Jr."/>
            <person name="Hasan N.A."/>
            <person name="Reischl U."/>
            <person name="Sanchez S."/>
        </authorList>
    </citation>
    <scope>NUCLEOTIDE SEQUENCE [LARGE SCALE GENOMIC DNA]</scope>
    <source>
        <strain evidence="2 3">1559</strain>
    </source>
</reference>